<dbReference type="EMBL" id="CP014263">
    <property type="protein sequence ID" value="AQG79145.1"/>
    <property type="molecule type" value="Genomic_DNA"/>
</dbReference>
<keyword evidence="1" id="KW-0812">Transmembrane</keyword>
<gene>
    <name evidence="2" type="ORF">AWR27_07310</name>
</gene>
<evidence type="ECO:0000256" key="1">
    <source>
        <dbReference type="SAM" id="Phobius"/>
    </source>
</evidence>
<keyword evidence="1" id="KW-0472">Membrane</keyword>
<name>A0A1P9WUS7_9BACT</name>
<feature type="transmembrane region" description="Helical" evidence="1">
    <location>
        <begin position="12"/>
        <end position="35"/>
    </location>
</feature>
<organism evidence="2 3">
    <name type="scientific">Spirosoma montaniterrae</name>
    <dbReference type="NCBI Taxonomy" id="1178516"/>
    <lineage>
        <taxon>Bacteria</taxon>
        <taxon>Pseudomonadati</taxon>
        <taxon>Bacteroidota</taxon>
        <taxon>Cytophagia</taxon>
        <taxon>Cytophagales</taxon>
        <taxon>Cytophagaceae</taxon>
        <taxon>Spirosoma</taxon>
    </lineage>
</organism>
<dbReference type="KEGG" id="smon:AWR27_07310"/>
<reference evidence="2 3" key="1">
    <citation type="submission" date="2016-01" db="EMBL/GenBank/DDBJ databases">
        <authorList>
            <person name="Oliw E.H."/>
        </authorList>
    </citation>
    <scope>NUCLEOTIDE SEQUENCE [LARGE SCALE GENOMIC DNA]</scope>
    <source>
        <strain evidence="2 3">DY10</strain>
    </source>
</reference>
<protein>
    <submittedName>
        <fullName evidence="2">Uncharacterized protein</fullName>
    </submittedName>
</protein>
<keyword evidence="3" id="KW-1185">Reference proteome</keyword>
<evidence type="ECO:0000313" key="3">
    <source>
        <dbReference type="Proteomes" id="UP000187941"/>
    </source>
</evidence>
<dbReference type="Proteomes" id="UP000187941">
    <property type="component" value="Chromosome"/>
</dbReference>
<sequence length="222" mass="25995">MPYRAEELCSKIFMSRLPNVLTLAIMILGYIQLIAQPCRVSSNINPITNTDSWMTRTELNVDYFTDEVQFFTDKQFPKTTYIKFDIMTPIPLSSSIGDSAWVILDNGYTIQLINEKNYIPKRAEMKAVLFRIEYFHVGFVSKITEKDVSHMAAFNIKEYAFDLHPRFVNPYVEINFPKDHPAFSKRTTFTKIDDRIEIRTKKLYKSHQKDIRRTAACAKSYF</sequence>
<evidence type="ECO:0000313" key="2">
    <source>
        <dbReference type="EMBL" id="AQG79145.1"/>
    </source>
</evidence>
<keyword evidence="1" id="KW-1133">Transmembrane helix</keyword>
<accession>A0A1P9WUS7</accession>
<proteinExistence type="predicted"/>
<dbReference type="AlphaFoldDB" id="A0A1P9WUS7"/>